<keyword evidence="8" id="KW-0963">Cytoplasm</keyword>
<dbReference type="GO" id="GO:0005737">
    <property type="term" value="C:cytoplasm"/>
    <property type="evidence" value="ECO:0007669"/>
    <property type="project" value="UniProtKB-SubCell"/>
</dbReference>
<dbReference type="InterPro" id="IPR016117">
    <property type="entry name" value="ArgJ-like_dom_sf"/>
</dbReference>
<comment type="pathway">
    <text evidence="8">Amino-acid biosynthesis; L-arginine biosynthesis; L-ornithine and N-acetyl-L-glutamate from L-glutamate and N(2)-acetyl-L-ornithine (cyclic): step 1/1.</text>
</comment>
<dbReference type="GO" id="GO:0004358">
    <property type="term" value="F:L-glutamate N-acetyltransferase activity, acting on acetyl-L-ornithine as donor"/>
    <property type="evidence" value="ECO:0007669"/>
    <property type="project" value="UniProtKB-UniRule"/>
</dbReference>
<dbReference type="GO" id="GO:0006592">
    <property type="term" value="P:ornithine biosynthetic process"/>
    <property type="evidence" value="ECO:0007669"/>
    <property type="project" value="TreeGrafter"/>
</dbReference>
<keyword evidence="4 8" id="KW-0028">Amino-acid biosynthesis</keyword>
<reference evidence="9 10" key="1">
    <citation type="journal article" date="2019" name="Nat. Microbiol.">
        <title>Mediterranean grassland soil C-N compound turnover is dependent on rainfall and depth, and is mediated by genomically divergent microorganisms.</title>
        <authorList>
            <person name="Diamond S."/>
            <person name="Andeer P.F."/>
            <person name="Li Z."/>
            <person name="Crits-Christoph A."/>
            <person name="Burstein D."/>
            <person name="Anantharaman K."/>
            <person name="Lane K.R."/>
            <person name="Thomas B.C."/>
            <person name="Pan C."/>
            <person name="Northen T.R."/>
            <person name="Banfield J.F."/>
        </authorList>
    </citation>
    <scope>NUCLEOTIDE SEQUENCE [LARGE SCALE GENOMIC DNA]</scope>
    <source>
        <strain evidence="9">NP_7</strain>
    </source>
</reference>
<gene>
    <name evidence="8 9" type="primary">argJ</name>
    <name evidence="9" type="ORF">E6H04_03350</name>
</gene>
<comment type="catalytic activity">
    <reaction evidence="8">
        <text>L-glutamate + acetyl-CoA = N-acetyl-L-glutamate + CoA + H(+)</text>
        <dbReference type="Rhea" id="RHEA:24292"/>
        <dbReference type="ChEBI" id="CHEBI:15378"/>
        <dbReference type="ChEBI" id="CHEBI:29985"/>
        <dbReference type="ChEBI" id="CHEBI:44337"/>
        <dbReference type="ChEBI" id="CHEBI:57287"/>
        <dbReference type="ChEBI" id="CHEBI:57288"/>
        <dbReference type="EC" id="2.3.1.1"/>
    </reaction>
</comment>
<protein>
    <recommendedName>
        <fullName evidence="8">Arginine biosynthesis bifunctional protein ArgJ</fullName>
    </recommendedName>
    <domain>
        <recommendedName>
            <fullName evidence="8">Glutamate N-acetyltransferase</fullName>
            <ecNumber evidence="8">2.3.1.35</ecNumber>
        </recommendedName>
        <alternativeName>
            <fullName evidence="8">Ornithine acetyltransferase</fullName>
            <shortName evidence="8">OATase</shortName>
        </alternativeName>
        <alternativeName>
            <fullName evidence="8">Ornithine transacetylase</fullName>
        </alternativeName>
    </domain>
    <domain>
        <recommendedName>
            <fullName evidence="8">Amino-acid acetyltransferase</fullName>
            <ecNumber evidence="8">2.3.1.1</ecNumber>
        </recommendedName>
        <alternativeName>
            <fullName evidence="8">N-acetylglutamate synthase</fullName>
            <shortName evidence="8">AGSase</shortName>
        </alternativeName>
    </domain>
    <component>
        <recommendedName>
            <fullName evidence="8">Arginine biosynthesis bifunctional protein ArgJ alpha chain</fullName>
        </recommendedName>
    </component>
    <component>
        <recommendedName>
            <fullName evidence="8">Arginine biosynthesis bifunctional protein ArgJ beta chain</fullName>
        </recommendedName>
    </component>
</protein>
<feature type="site" description="Cleavage; by autolysis" evidence="8">
    <location>
        <begin position="189"/>
        <end position="190"/>
    </location>
</feature>
<dbReference type="PANTHER" id="PTHR23100:SF0">
    <property type="entry name" value="ARGININE BIOSYNTHESIS BIFUNCTIONAL PROTEIN ARGJ, MITOCHONDRIAL"/>
    <property type="match status" value="1"/>
</dbReference>
<comment type="subcellular location">
    <subcellularLocation>
        <location evidence="8">Cytoplasm</location>
    </subcellularLocation>
</comment>
<feature type="binding site" evidence="8">
    <location>
        <position position="179"/>
    </location>
    <ligand>
        <name>substrate</name>
    </ligand>
</feature>
<dbReference type="NCBIfam" id="TIGR00120">
    <property type="entry name" value="ArgJ"/>
    <property type="match status" value="1"/>
</dbReference>
<keyword evidence="6 8" id="KW-0068">Autocatalytic cleavage</keyword>
<feature type="site" description="Involved in the stabilization of negative charge on the oxyanion by the formation of the oxyanion hole" evidence="8">
    <location>
        <position position="118"/>
    </location>
</feature>
<evidence type="ECO:0000256" key="6">
    <source>
        <dbReference type="ARBA" id="ARBA00022813"/>
    </source>
</evidence>
<dbReference type="CDD" id="cd02152">
    <property type="entry name" value="OAT"/>
    <property type="match status" value="1"/>
</dbReference>
<dbReference type="InterPro" id="IPR002813">
    <property type="entry name" value="Arg_biosynth_ArgJ"/>
</dbReference>
<dbReference type="EMBL" id="VBAO01000082">
    <property type="protein sequence ID" value="TMI83260.1"/>
    <property type="molecule type" value="Genomic_DNA"/>
</dbReference>
<keyword evidence="3 8" id="KW-0055">Arginine biosynthesis</keyword>
<comment type="function">
    <text evidence="8">Catalyzes two activities which are involved in the cyclic version of arginine biosynthesis: the synthesis of N-acetylglutamate from glutamate and acetyl-CoA as the acetyl donor, and of ornithine by transacetylation between N(2)-acetylornithine and glutamate.</text>
</comment>
<proteinExistence type="inferred from homology"/>
<comment type="pathway">
    <text evidence="8">Amino-acid biosynthesis; L-arginine biosynthesis; N(2)-acetyl-L-ornithine from L-glutamate: step 1/4.</text>
</comment>
<keyword evidence="8" id="KW-0511">Multifunctional enzyme</keyword>
<dbReference type="FunFam" id="3.60.70.12:FF:000001">
    <property type="entry name" value="Arginine biosynthesis bifunctional protein ArgJ, chloroplastic"/>
    <property type="match status" value="1"/>
</dbReference>
<name>A0A537JIF4_9BACT</name>
<dbReference type="NCBIfam" id="NF003802">
    <property type="entry name" value="PRK05388.1"/>
    <property type="match status" value="1"/>
</dbReference>
<dbReference type="SUPFAM" id="SSF56266">
    <property type="entry name" value="DmpA/ArgJ-like"/>
    <property type="match status" value="1"/>
</dbReference>
<accession>A0A537JIF4</accession>
<feature type="chain" id="PRO_5023490536" description="Arginine biosynthesis bifunctional protein ArgJ beta chain" evidence="8">
    <location>
        <begin position="190"/>
        <end position="381"/>
    </location>
</feature>
<feature type="binding site" evidence="8">
    <location>
        <position position="153"/>
    </location>
    <ligand>
        <name>substrate</name>
    </ligand>
</feature>
<evidence type="ECO:0000256" key="8">
    <source>
        <dbReference type="HAMAP-Rule" id="MF_01106"/>
    </source>
</evidence>
<dbReference type="InterPro" id="IPR042195">
    <property type="entry name" value="ArgJ_beta_C"/>
</dbReference>
<dbReference type="HAMAP" id="MF_01106">
    <property type="entry name" value="ArgJ"/>
    <property type="match status" value="1"/>
</dbReference>
<dbReference type="EC" id="2.3.1.1" evidence="8"/>
<dbReference type="EC" id="2.3.1.35" evidence="8"/>
<dbReference type="Gene3D" id="3.60.70.12">
    <property type="entry name" value="L-amino peptidase D-ALA esterase/amidase"/>
    <property type="match status" value="1"/>
</dbReference>
<organism evidence="9 10">
    <name type="scientific">Candidatus Segetimicrobium genomatis</name>
    <dbReference type="NCBI Taxonomy" id="2569760"/>
    <lineage>
        <taxon>Bacteria</taxon>
        <taxon>Bacillati</taxon>
        <taxon>Candidatus Sysuimicrobiota</taxon>
        <taxon>Candidatus Sysuimicrobiia</taxon>
        <taxon>Candidatus Sysuimicrobiales</taxon>
        <taxon>Candidatus Segetimicrobiaceae</taxon>
        <taxon>Candidatus Segetimicrobium</taxon>
    </lineage>
</organism>
<comment type="similarity">
    <text evidence="1 8">Belongs to the ArgJ family.</text>
</comment>
<sequence length="381" mass="38770">MGGGVTRLIQGGVTSAQGFVASGVHCGIKPQKKDLALVVSRVPAAAAGVFTTNKVKAAPVLVNMERIRSGQGRAVLLSSGNANACTGEQGLRDAKEMAHLVAQHLQISEELVYVCSTGPIGVPLPMEAIRRGVPEAVRLLGHDGIAAAEAILTTDSGPKAGAVQVTIGRQVVTVGGMTKGAGMIHPQMATTLTVLTTDAAVAPAVLQAALRRAADQSFNRITVDGDRSTNDTILVFANGEAGAPQIDGPGEALDAFQAALDSLTVRLAKALVRDGEGATKLIEVTVEGAETDDDAQRAAFAVANSLLVKTAIHGAGANWGRIMAAVGYSGAGVQPDRVAVRIGPAVVAERGTLAGGPERLEQAGEHLTGQDVQVTNAGDLS</sequence>
<dbReference type="SMR" id="A0A537JIF4"/>
<evidence type="ECO:0000256" key="2">
    <source>
        <dbReference type="ARBA" id="ARBA00011475"/>
    </source>
</evidence>
<evidence type="ECO:0000256" key="5">
    <source>
        <dbReference type="ARBA" id="ARBA00022679"/>
    </source>
</evidence>
<dbReference type="PANTHER" id="PTHR23100">
    <property type="entry name" value="ARGININE BIOSYNTHESIS BIFUNCTIONAL PROTEIN ARGJ"/>
    <property type="match status" value="1"/>
</dbReference>
<feature type="binding site" evidence="8">
    <location>
        <position position="190"/>
    </location>
    <ligand>
        <name>substrate</name>
    </ligand>
</feature>
<comment type="catalytic activity">
    <reaction evidence="8">
        <text>N(2)-acetyl-L-ornithine + L-glutamate = N-acetyl-L-glutamate + L-ornithine</text>
        <dbReference type="Rhea" id="RHEA:15349"/>
        <dbReference type="ChEBI" id="CHEBI:29985"/>
        <dbReference type="ChEBI" id="CHEBI:44337"/>
        <dbReference type="ChEBI" id="CHEBI:46911"/>
        <dbReference type="ChEBI" id="CHEBI:57805"/>
        <dbReference type="EC" id="2.3.1.35"/>
    </reaction>
</comment>
<evidence type="ECO:0000313" key="9">
    <source>
        <dbReference type="EMBL" id="TMI83260.1"/>
    </source>
</evidence>
<feature type="binding site" evidence="8">
    <location>
        <position position="276"/>
    </location>
    <ligand>
        <name>substrate</name>
    </ligand>
</feature>
<evidence type="ECO:0000313" key="10">
    <source>
        <dbReference type="Proteomes" id="UP000320048"/>
    </source>
</evidence>
<dbReference type="GO" id="GO:0004042">
    <property type="term" value="F:L-glutamate N-acetyltransferase activity"/>
    <property type="evidence" value="ECO:0007669"/>
    <property type="project" value="UniProtKB-UniRule"/>
</dbReference>
<dbReference type="GO" id="GO:0006526">
    <property type="term" value="P:L-arginine biosynthetic process"/>
    <property type="evidence" value="ECO:0007669"/>
    <property type="project" value="UniProtKB-UniRule"/>
</dbReference>
<evidence type="ECO:0000256" key="1">
    <source>
        <dbReference type="ARBA" id="ARBA00006774"/>
    </source>
</evidence>
<comment type="caution">
    <text evidence="8">Lacks conserved residue(s) required for the propagation of feature annotation.</text>
</comment>
<feature type="active site" description="Nucleophile" evidence="8">
    <location>
        <position position="190"/>
    </location>
</feature>
<dbReference type="Gene3D" id="3.10.20.340">
    <property type="entry name" value="ArgJ beta chain, C-terminal domain"/>
    <property type="match status" value="1"/>
</dbReference>
<evidence type="ECO:0000256" key="7">
    <source>
        <dbReference type="ARBA" id="ARBA00023315"/>
    </source>
</evidence>
<comment type="caution">
    <text evidence="9">The sequence shown here is derived from an EMBL/GenBank/DDBJ whole genome shotgun (WGS) entry which is preliminary data.</text>
</comment>
<feature type="site" description="Involved in the stabilization of negative charge on the oxyanion by the formation of the oxyanion hole" evidence="8">
    <location>
        <position position="117"/>
    </location>
</feature>
<evidence type="ECO:0000256" key="4">
    <source>
        <dbReference type="ARBA" id="ARBA00022605"/>
    </source>
</evidence>
<comment type="subunit">
    <text evidence="2 8">Heterotetramer of two alpha and two beta chains.</text>
</comment>
<evidence type="ECO:0000256" key="3">
    <source>
        <dbReference type="ARBA" id="ARBA00022571"/>
    </source>
</evidence>
<dbReference type="Pfam" id="PF01960">
    <property type="entry name" value="ArgJ"/>
    <property type="match status" value="1"/>
</dbReference>
<feature type="chain" id="PRO_5023490537" description="Arginine biosynthesis bifunctional protein ArgJ alpha chain" evidence="8">
    <location>
        <begin position="1"/>
        <end position="189"/>
    </location>
</feature>
<dbReference type="Proteomes" id="UP000320048">
    <property type="component" value="Unassembled WGS sequence"/>
</dbReference>
<dbReference type="AlphaFoldDB" id="A0A537JIF4"/>
<dbReference type="UniPathway" id="UPA00068">
    <property type="reaction ID" value="UER00106"/>
</dbReference>
<keyword evidence="7 8" id="KW-0012">Acyltransferase</keyword>
<keyword evidence="5 8" id="KW-0808">Transferase</keyword>